<organism evidence="6">
    <name type="scientific">Perkinsus marinus (strain ATCC 50983 / TXsc)</name>
    <dbReference type="NCBI Taxonomy" id="423536"/>
    <lineage>
        <taxon>Eukaryota</taxon>
        <taxon>Sar</taxon>
        <taxon>Alveolata</taxon>
        <taxon>Perkinsozoa</taxon>
        <taxon>Perkinsea</taxon>
        <taxon>Perkinsida</taxon>
        <taxon>Perkinsidae</taxon>
        <taxon>Perkinsus</taxon>
    </lineage>
</organism>
<evidence type="ECO:0000313" key="6">
    <source>
        <dbReference type="Proteomes" id="UP000007800"/>
    </source>
</evidence>
<dbReference type="InterPro" id="IPR002464">
    <property type="entry name" value="DNA/RNA_helicase_DEAH_CS"/>
</dbReference>
<dbReference type="InterPro" id="IPR050628">
    <property type="entry name" value="SNF2_RAD54_helicase_TF"/>
</dbReference>
<dbReference type="InterPro" id="IPR038718">
    <property type="entry name" value="SNF2-like_sf"/>
</dbReference>
<dbReference type="SUPFAM" id="SSF52540">
    <property type="entry name" value="P-loop containing nucleoside triphosphate hydrolases"/>
    <property type="match status" value="1"/>
</dbReference>
<dbReference type="GO" id="GO:0016787">
    <property type="term" value="F:hydrolase activity"/>
    <property type="evidence" value="ECO:0007669"/>
    <property type="project" value="UniProtKB-KW"/>
</dbReference>
<dbReference type="PROSITE" id="PS51192">
    <property type="entry name" value="HELICASE_ATP_BIND_1"/>
    <property type="match status" value="1"/>
</dbReference>
<dbReference type="SMART" id="SM00487">
    <property type="entry name" value="DEXDc"/>
    <property type="match status" value="1"/>
</dbReference>
<dbReference type="InParanoid" id="C5K4W6"/>
<name>C5K4W6_PERM5</name>
<dbReference type="OrthoDB" id="397011at2759"/>
<dbReference type="PANTHER" id="PTHR45626">
    <property type="entry name" value="TRANSCRIPTION TERMINATION FACTOR 2-RELATED"/>
    <property type="match status" value="1"/>
</dbReference>
<dbReference type="EMBL" id="GG670562">
    <property type="protein sequence ID" value="EER20388.1"/>
    <property type="molecule type" value="Genomic_DNA"/>
</dbReference>
<reference evidence="5 6" key="1">
    <citation type="submission" date="2008-07" db="EMBL/GenBank/DDBJ databases">
        <authorList>
            <person name="El-Sayed N."/>
            <person name="Caler E."/>
            <person name="Inman J."/>
            <person name="Amedeo P."/>
            <person name="Hass B."/>
            <person name="Wortman J."/>
        </authorList>
    </citation>
    <scope>NUCLEOTIDE SEQUENCE [LARGE SCALE GENOMIC DNA]</scope>
    <source>
        <strain evidence="6">ATCC 50983 / TXsc</strain>
    </source>
</reference>
<gene>
    <name evidence="5" type="ORF">Pmar_PMAR010122</name>
</gene>
<proteinExistence type="predicted"/>
<dbReference type="PROSITE" id="PS00690">
    <property type="entry name" value="DEAH_ATP_HELICASE"/>
    <property type="match status" value="1"/>
</dbReference>
<dbReference type="CDD" id="cd18008">
    <property type="entry name" value="DEXDc_SHPRH-like"/>
    <property type="match status" value="1"/>
</dbReference>
<dbReference type="InterPro" id="IPR014001">
    <property type="entry name" value="Helicase_ATP-bd"/>
</dbReference>
<evidence type="ECO:0000256" key="1">
    <source>
        <dbReference type="ARBA" id="ARBA00022741"/>
    </source>
</evidence>
<accession>C5K4W6</accession>
<evidence type="ECO:0000256" key="2">
    <source>
        <dbReference type="ARBA" id="ARBA00022801"/>
    </source>
</evidence>
<dbReference type="PANTHER" id="PTHR45626:SF12">
    <property type="entry name" value="DNA REPAIR PROTEIN RAD16"/>
    <property type="match status" value="1"/>
</dbReference>
<evidence type="ECO:0000259" key="4">
    <source>
        <dbReference type="PROSITE" id="PS51192"/>
    </source>
</evidence>
<dbReference type="InterPro" id="IPR027417">
    <property type="entry name" value="P-loop_NTPase"/>
</dbReference>
<keyword evidence="1" id="KW-0547">Nucleotide-binding</keyword>
<evidence type="ECO:0000256" key="3">
    <source>
        <dbReference type="ARBA" id="ARBA00022840"/>
    </source>
</evidence>
<dbReference type="GO" id="GO:0008094">
    <property type="term" value="F:ATP-dependent activity, acting on DNA"/>
    <property type="evidence" value="ECO:0007669"/>
    <property type="project" value="TreeGrafter"/>
</dbReference>
<dbReference type="AlphaFoldDB" id="C5K4W6"/>
<keyword evidence="6" id="KW-1185">Reference proteome</keyword>
<dbReference type="InterPro" id="IPR000330">
    <property type="entry name" value="SNF2_N"/>
</dbReference>
<dbReference type="GeneID" id="9053939"/>
<protein>
    <submittedName>
        <fullName evidence="5">DNA repair protein rhp16, putative</fullName>
    </submittedName>
</protein>
<dbReference type="Gene3D" id="3.40.50.10810">
    <property type="entry name" value="Tandem AAA-ATPase domain"/>
    <property type="match status" value="1"/>
</dbReference>
<sequence length="460" mass="52945">MPPQTASEDSDIESVASEVTERSFIEEIEKMETMNLELRLPDNSRVVSRDLVGRFDPPREANSELTMVNVKLHGIVVYGERLAVEHYIIDNEGHNLDHVEVFVDDSGRTVDYIRLVTRLLPYQHEGLAWMCNQEEEADCRGGVLADEMGMGKTLQMISLIIKRRPQVQGPTLVVCPLAAVVVHVYLGTKKAVKAELEQYDVVITSYNTLETQYRSLTAIFERVQRRALKEGNGLHSVQWGRIILDEAHRIKGRTNSTAKAIYNLHATFRWAVSGTPFQNRVGDLYALVRFLKLDPFSHYFCSQCDCKALNFGPFDARTRCIRCHHSRRSHWSYFRRYITRPITMKSASSTEGRQSLQLLRKIFGNILLRRTKAEREQDVHLPPLVMETRYVWLEPAEQAFYDRLAQEYQDKVEQLAEEGMLEARVSELLVLLMRLRQACNSGLLIKYSENKQGHRECVSP</sequence>
<dbReference type="GO" id="GO:0006289">
    <property type="term" value="P:nucleotide-excision repair"/>
    <property type="evidence" value="ECO:0007669"/>
    <property type="project" value="TreeGrafter"/>
</dbReference>
<evidence type="ECO:0000313" key="5">
    <source>
        <dbReference type="EMBL" id="EER20388.1"/>
    </source>
</evidence>
<dbReference type="GO" id="GO:0005634">
    <property type="term" value="C:nucleus"/>
    <property type="evidence" value="ECO:0007669"/>
    <property type="project" value="TreeGrafter"/>
</dbReference>
<dbReference type="RefSeq" id="XP_002788592.1">
    <property type="nucleotide sequence ID" value="XM_002788546.1"/>
</dbReference>
<dbReference type="Pfam" id="PF00176">
    <property type="entry name" value="SNF2-rel_dom"/>
    <property type="match status" value="2"/>
</dbReference>
<dbReference type="Proteomes" id="UP000007800">
    <property type="component" value="Unassembled WGS sequence"/>
</dbReference>
<dbReference type="GO" id="GO:0005524">
    <property type="term" value="F:ATP binding"/>
    <property type="evidence" value="ECO:0007669"/>
    <property type="project" value="UniProtKB-KW"/>
</dbReference>
<keyword evidence="3" id="KW-0067">ATP-binding</keyword>
<keyword evidence="2" id="KW-0378">Hydrolase</keyword>
<feature type="domain" description="Helicase ATP-binding" evidence="4">
    <location>
        <begin position="133"/>
        <end position="294"/>
    </location>
</feature>